<dbReference type="EMBL" id="JABSTV010001610">
    <property type="protein sequence ID" value="KAH7932330.1"/>
    <property type="molecule type" value="Genomic_DNA"/>
</dbReference>
<protein>
    <submittedName>
        <fullName evidence="1">Uncharacterized protein</fullName>
    </submittedName>
</protein>
<dbReference type="Proteomes" id="UP000821837">
    <property type="component" value="Unassembled WGS sequence"/>
</dbReference>
<evidence type="ECO:0000313" key="1">
    <source>
        <dbReference type="EMBL" id="KAH7932330.1"/>
    </source>
</evidence>
<gene>
    <name evidence="1" type="ORF">HPB52_024717</name>
</gene>
<sequence>MQFLGLASFGLPELALGGPAGSTPLLGYRGGLAYSLGTAPCSEHLYSPAREAACAMCAHDQINSCQLSSTIFLPPGYLGTGSGSASTTATPLPPGSDILPRHRLRAFSGLGARKHLIEYGKTNNLQFKLRYDKLLSGGKTFVYDQQANKVVERKS</sequence>
<keyword evidence="2" id="KW-1185">Reference proteome</keyword>
<comment type="caution">
    <text evidence="1">The sequence shown here is derived from an EMBL/GenBank/DDBJ whole genome shotgun (WGS) entry which is preliminary data.</text>
</comment>
<name>A0A9D4PBY7_RHISA</name>
<accession>A0A9D4PBY7</accession>
<evidence type="ECO:0000313" key="2">
    <source>
        <dbReference type="Proteomes" id="UP000821837"/>
    </source>
</evidence>
<proteinExistence type="predicted"/>
<reference evidence="1" key="2">
    <citation type="submission" date="2021-09" db="EMBL/GenBank/DDBJ databases">
        <authorList>
            <person name="Jia N."/>
            <person name="Wang J."/>
            <person name="Shi W."/>
            <person name="Du L."/>
            <person name="Sun Y."/>
            <person name="Zhan W."/>
            <person name="Jiang J."/>
            <person name="Wang Q."/>
            <person name="Zhang B."/>
            <person name="Ji P."/>
            <person name="Sakyi L.B."/>
            <person name="Cui X."/>
            <person name="Yuan T."/>
            <person name="Jiang B."/>
            <person name="Yang W."/>
            <person name="Lam T.T.-Y."/>
            <person name="Chang Q."/>
            <person name="Ding S."/>
            <person name="Wang X."/>
            <person name="Zhu J."/>
            <person name="Ruan X."/>
            <person name="Zhao L."/>
            <person name="Wei J."/>
            <person name="Que T."/>
            <person name="Du C."/>
            <person name="Cheng J."/>
            <person name="Dai P."/>
            <person name="Han X."/>
            <person name="Huang E."/>
            <person name="Gao Y."/>
            <person name="Liu J."/>
            <person name="Shao H."/>
            <person name="Ye R."/>
            <person name="Li L."/>
            <person name="Wei W."/>
            <person name="Wang X."/>
            <person name="Wang C."/>
            <person name="Huo Q."/>
            <person name="Li W."/>
            <person name="Guo W."/>
            <person name="Chen H."/>
            <person name="Chen S."/>
            <person name="Zhou L."/>
            <person name="Zhou L."/>
            <person name="Ni X."/>
            <person name="Tian J."/>
            <person name="Zhou Y."/>
            <person name="Sheng Y."/>
            <person name="Liu T."/>
            <person name="Pan Y."/>
            <person name="Xia L."/>
            <person name="Li J."/>
            <person name="Zhao F."/>
            <person name="Cao W."/>
        </authorList>
    </citation>
    <scope>NUCLEOTIDE SEQUENCE</scope>
    <source>
        <strain evidence="1">Rsan-2018</strain>
        <tissue evidence="1">Larvae</tissue>
    </source>
</reference>
<reference evidence="1" key="1">
    <citation type="journal article" date="2020" name="Cell">
        <title>Large-Scale Comparative Analyses of Tick Genomes Elucidate Their Genetic Diversity and Vector Capacities.</title>
        <authorList>
            <consortium name="Tick Genome and Microbiome Consortium (TIGMIC)"/>
            <person name="Jia N."/>
            <person name="Wang J."/>
            <person name="Shi W."/>
            <person name="Du L."/>
            <person name="Sun Y."/>
            <person name="Zhan W."/>
            <person name="Jiang J.F."/>
            <person name="Wang Q."/>
            <person name="Zhang B."/>
            <person name="Ji P."/>
            <person name="Bell-Sakyi L."/>
            <person name="Cui X.M."/>
            <person name="Yuan T.T."/>
            <person name="Jiang B.G."/>
            <person name="Yang W.F."/>
            <person name="Lam T.T."/>
            <person name="Chang Q.C."/>
            <person name="Ding S.J."/>
            <person name="Wang X.J."/>
            <person name="Zhu J.G."/>
            <person name="Ruan X.D."/>
            <person name="Zhao L."/>
            <person name="Wei J.T."/>
            <person name="Ye R.Z."/>
            <person name="Que T.C."/>
            <person name="Du C.H."/>
            <person name="Zhou Y.H."/>
            <person name="Cheng J.X."/>
            <person name="Dai P.F."/>
            <person name="Guo W.B."/>
            <person name="Han X.H."/>
            <person name="Huang E.J."/>
            <person name="Li L.F."/>
            <person name="Wei W."/>
            <person name="Gao Y.C."/>
            <person name="Liu J.Z."/>
            <person name="Shao H.Z."/>
            <person name="Wang X."/>
            <person name="Wang C.C."/>
            <person name="Yang T.C."/>
            <person name="Huo Q.B."/>
            <person name="Li W."/>
            <person name="Chen H.Y."/>
            <person name="Chen S.E."/>
            <person name="Zhou L.G."/>
            <person name="Ni X.B."/>
            <person name="Tian J.H."/>
            <person name="Sheng Y."/>
            <person name="Liu T."/>
            <person name="Pan Y.S."/>
            <person name="Xia L.Y."/>
            <person name="Li J."/>
            <person name="Zhao F."/>
            <person name="Cao W.C."/>
        </authorList>
    </citation>
    <scope>NUCLEOTIDE SEQUENCE</scope>
    <source>
        <strain evidence="1">Rsan-2018</strain>
    </source>
</reference>
<dbReference type="AlphaFoldDB" id="A0A9D4PBY7"/>
<organism evidence="1 2">
    <name type="scientific">Rhipicephalus sanguineus</name>
    <name type="common">Brown dog tick</name>
    <name type="synonym">Ixodes sanguineus</name>
    <dbReference type="NCBI Taxonomy" id="34632"/>
    <lineage>
        <taxon>Eukaryota</taxon>
        <taxon>Metazoa</taxon>
        <taxon>Ecdysozoa</taxon>
        <taxon>Arthropoda</taxon>
        <taxon>Chelicerata</taxon>
        <taxon>Arachnida</taxon>
        <taxon>Acari</taxon>
        <taxon>Parasitiformes</taxon>
        <taxon>Ixodida</taxon>
        <taxon>Ixodoidea</taxon>
        <taxon>Ixodidae</taxon>
        <taxon>Rhipicephalinae</taxon>
        <taxon>Rhipicephalus</taxon>
        <taxon>Rhipicephalus</taxon>
    </lineage>
</organism>